<organism evidence="5 6">
    <name type="scientific">Micromonospora siamensis</name>
    <dbReference type="NCBI Taxonomy" id="299152"/>
    <lineage>
        <taxon>Bacteria</taxon>
        <taxon>Bacillati</taxon>
        <taxon>Actinomycetota</taxon>
        <taxon>Actinomycetes</taxon>
        <taxon>Micromonosporales</taxon>
        <taxon>Micromonosporaceae</taxon>
        <taxon>Micromonospora</taxon>
    </lineage>
</organism>
<keyword evidence="5" id="KW-0012">Acyltransferase</keyword>
<gene>
    <name evidence="5" type="ORF">GA0074704_0282</name>
</gene>
<feature type="transmembrane region" description="Helical" evidence="2">
    <location>
        <begin position="261"/>
        <end position="279"/>
    </location>
</feature>
<dbReference type="AlphaFoldDB" id="A0A1C5GQ82"/>
<dbReference type="GO" id="GO:0016020">
    <property type="term" value="C:membrane"/>
    <property type="evidence" value="ECO:0007669"/>
    <property type="project" value="TreeGrafter"/>
</dbReference>
<evidence type="ECO:0000313" key="5">
    <source>
        <dbReference type="EMBL" id="SCG35873.1"/>
    </source>
</evidence>
<sequence length="722" mass="77782">MFQTEQPVRRAPADAATQEIPAEPARSDRAPRAGFRPDIEGLRSIAVLLVVLSHAGLSTFAGGYVGVDVFFVISGFLITSLLMRELARTGRISIAGFYARRAVRLLPASSVVLLATLAGSWLWLSPPRSAQYVWDAVASATYWVNIRLAVTGTDYLAAEQTPSPFQHFWSLAVEEQFYLVWPLLILAAVGLARLLRVRPGWTVAPALVLLSGASFWLSTTETTRSAPWAYFGMHTRAWELGLGALVALGAARLARLPRPLAALLTWAGLAAVLVAALRYDESTSFPGTAAALPVLGTVAIIGGGCAAPRFGVEALLRYQPWQLVGKLSYGWYLWHWPVLMIAPVALLLEPSVWVNLALSAGALVLAGLSLLLVENPVRHRRSLTRRPGRGISLGLGLGSTVVAAALLVTAFPPQLPLGRPAADPATAMAGAENPGTVLADLMREAQRTRLIPGNLTPSVTDADDDLPVTYTDGCHLSWSGTRPPDRCFYGDPDAKRTMVLFGDSHAAHWFPGLDAAAKQTGWRLLSMTKSGCPATSTSIWVSKLKRTYSGCDSWRSAALTRIEKLRPELVVVASSVTYGPAPDQSEEEWTRGWDEGWGTTFSRISQAADRVALIGETPVLPIGVQDCLAENPTQVARCARPKADVLSSPELRATERRQADRLGVQVVDPVPWLCPARCAPLVGNVLVYHDTNHLTATFSRLLAPLLTRELRLAGTADTTTDG</sequence>
<name>A0A1C5GQ82_9ACTN</name>
<evidence type="ECO:0000256" key="1">
    <source>
        <dbReference type="SAM" id="MobiDB-lite"/>
    </source>
</evidence>
<protein>
    <submittedName>
        <fullName evidence="5">Peptidoglycan/LPS O-acetylase OafA/YrhL, contains acyltransferase and SGNH-hydrolase domains</fullName>
    </submittedName>
</protein>
<evidence type="ECO:0000256" key="2">
    <source>
        <dbReference type="SAM" id="Phobius"/>
    </source>
</evidence>
<dbReference type="GO" id="GO:0016747">
    <property type="term" value="F:acyltransferase activity, transferring groups other than amino-acyl groups"/>
    <property type="evidence" value="ECO:0007669"/>
    <property type="project" value="InterPro"/>
</dbReference>
<accession>A0A1C5GQ82</accession>
<dbReference type="GO" id="GO:0009103">
    <property type="term" value="P:lipopolysaccharide biosynthetic process"/>
    <property type="evidence" value="ECO:0007669"/>
    <property type="project" value="TreeGrafter"/>
</dbReference>
<evidence type="ECO:0000259" key="3">
    <source>
        <dbReference type="Pfam" id="PF01757"/>
    </source>
</evidence>
<dbReference type="InterPro" id="IPR002656">
    <property type="entry name" value="Acyl_transf_3_dom"/>
</dbReference>
<dbReference type="Pfam" id="PF19040">
    <property type="entry name" value="SGNH"/>
    <property type="match status" value="1"/>
</dbReference>
<feature type="transmembrane region" description="Helical" evidence="2">
    <location>
        <begin position="352"/>
        <end position="373"/>
    </location>
</feature>
<feature type="transmembrane region" description="Helical" evidence="2">
    <location>
        <begin position="63"/>
        <end position="82"/>
    </location>
</feature>
<feature type="domain" description="SGNH" evidence="4">
    <location>
        <begin position="481"/>
        <end position="707"/>
    </location>
</feature>
<keyword evidence="5" id="KW-0808">Transferase</keyword>
<keyword evidence="2" id="KW-0472">Membrane</keyword>
<dbReference type="Pfam" id="PF01757">
    <property type="entry name" value="Acyl_transf_3"/>
    <property type="match status" value="1"/>
</dbReference>
<feature type="transmembrane region" description="Helical" evidence="2">
    <location>
        <begin position="393"/>
        <end position="411"/>
    </location>
</feature>
<keyword evidence="5" id="KW-0378">Hydrolase</keyword>
<evidence type="ECO:0000313" key="6">
    <source>
        <dbReference type="Proteomes" id="UP000198210"/>
    </source>
</evidence>
<feature type="transmembrane region" description="Helical" evidence="2">
    <location>
        <begin position="329"/>
        <end position="346"/>
    </location>
</feature>
<feature type="transmembrane region" description="Helical" evidence="2">
    <location>
        <begin position="285"/>
        <end position="308"/>
    </location>
</feature>
<dbReference type="PANTHER" id="PTHR23028">
    <property type="entry name" value="ACETYLTRANSFERASE"/>
    <property type="match status" value="1"/>
</dbReference>
<feature type="transmembrane region" description="Helical" evidence="2">
    <location>
        <begin position="177"/>
        <end position="195"/>
    </location>
</feature>
<feature type="transmembrane region" description="Helical" evidence="2">
    <location>
        <begin position="103"/>
        <end position="124"/>
    </location>
</feature>
<dbReference type="EMBL" id="LT607751">
    <property type="protein sequence ID" value="SCG35873.1"/>
    <property type="molecule type" value="Genomic_DNA"/>
</dbReference>
<keyword evidence="2" id="KW-0812">Transmembrane</keyword>
<dbReference type="Proteomes" id="UP000198210">
    <property type="component" value="Chromosome I"/>
</dbReference>
<dbReference type="InterPro" id="IPR043968">
    <property type="entry name" value="SGNH"/>
</dbReference>
<feature type="transmembrane region" description="Helical" evidence="2">
    <location>
        <begin position="200"/>
        <end position="217"/>
    </location>
</feature>
<evidence type="ECO:0000259" key="4">
    <source>
        <dbReference type="Pfam" id="PF19040"/>
    </source>
</evidence>
<dbReference type="GO" id="GO:0016787">
    <property type="term" value="F:hydrolase activity"/>
    <property type="evidence" value="ECO:0007669"/>
    <property type="project" value="UniProtKB-KW"/>
</dbReference>
<feature type="transmembrane region" description="Helical" evidence="2">
    <location>
        <begin position="237"/>
        <end position="254"/>
    </location>
</feature>
<feature type="region of interest" description="Disordered" evidence="1">
    <location>
        <begin position="1"/>
        <end position="32"/>
    </location>
</feature>
<feature type="domain" description="Acyltransferase 3" evidence="3">
    <location>
        <begin position="38"/>
        <end position="366"/>
    </location>
</feature>
<proteinExistence type="predicted"/>
<feature type="transmembrane region" description="Helical" evidence="2">
    <location>
        <begin position="41"/>
        <end position="57"/>
    </location>
</feature>
<dbReference type="InterPro" id="IPR050879">
    <property type="entry name" value="Acyltransferase_3"/>
</dbReference>
<reference evidence="5 6" key="1">
    <citation type="submission" date="2016-06" db="EMBL/GenBank/DDBJ databases">
        <authorList>
            <person name="Kjaerup R.B."/>
            <person name="Dalgaard T.S."/>
            <person name="Juul-Madsen H.R."/>
        </authorList>
    </citation>
    <scope>NUCLEOTIDE SEQUENCE [LARGE SCALE GENOMIC DNA]</scope>
    <source>
        <strain evidence="5 6">DSM 45097</strain>
    </source>
</reference>
<dbReference type="PANTHER" id="PTHR23028:SF53">
    <property type="entry name" value="ACYL_TRANSF_3 DOMAIN-CONTAINING PROTEIN"/>
    <property type="match status" value="1"/>
</dbReference>
<dbReference type="RefSeq" id="WP_231926721.1">
    <property type="nucleotide sequence ID" value="NZ_JBHLYF010000001.1"/>
</dbReference>
<keyword evidence="2" id="KW-1133">Transmembrane helix</keyword>
<keyword evidence="6" id="KW-1185">Reference proteome</keyword>